<dbReference type="PROSITE" id="PS51257">
    <property type="entry name" value="PROKAR_LIPOPROTEIN"/>
    <property type="match status" value="1"/>
</dbReference>
<accession>A0A3B0VTA1</accession>
<name>A0A3B0VTA1_9ZZZZ</name>
<organism evidence="2">
    <name type="scientific">hydrothermal vent metagenome</name>
    <dbReference type="NCBI Taxonomy" id="652676"/>
    <lineage>
        <taxon>unclassified sequences</taxon>
        <taxon>metagenomes</taxon>
        <taxon>ecological metagenomes</taxon>
    </lineage>
</organism>
<reference evidence="2" key="1">
    <citation type="submission" date="2018-06" db="EMBL/GenBank/DDBJ databases">
        <authorList>
            <person name="Zhirakovskaya E."/>
        </authorList>
    </citation>
    <scope>NUCLEOTIDE SEQUENCE</scope>
</reference>
<evidence type="ECO:0000313" key="2">
    <source>
        <dbReference type="EMBL" id="VAW34634.1"/>
    </source>
</evidence>
<evidence type="ECO:0000256" key="1">
    <source>
        <dbReference type="SAM" id="MobiDB-lite"/>
    </source>
</evidence>
<sequence length="346" mass="38702">MKKYVSAIGYLIGMVVLVGCVATSDTLPVGNDVISVQASVTISSSAEEVAPLPTTTPTKAVNQPTPPPPTAVPTIRPTVTPSPPRETSTPVPFPTFDIAYSELTEEAATQNLIDLLETNRGCELPCWWGITLGKTNVNSLEAIFVPLGFNYYRDYEDLRDNTFYKASISITSMGRIVQSIEVRGGATEETYDRNEAWRPYAIPRVLERLGTPENIYVYYPFRFDPGGLQAYRLFLYYPDLGVEIDYLGKASLNDNRSGWAQACPNILETDEINLFLFQPGSEPDYLERTLPESSLPLPKLAEETNPYDLVSWEQATESSLDEFWRLFTESDEGTVCFEFKTYWTGN</sequence>
<protein>
    <submittedName>
        <fullName evidence="2">Uncharacterized protein</fullName>
    </submittedName>
</protein>
<dbReference type="AlphaFoldDB" id="A0A3B0VTA1"/>
<dbReference type="EMBL" id="UOEU01000541">
    <property type="protein sequence ID" value="VAW34634.1"/>
    <property type="molecule type" value="Genomic_DNA"/>
</dbReference>
<proteinExistence type="predicted"/>
<gene>
    <name evidence="2" type="ORF">MNBD_CHLOROFLEXI01-2861</name>
</gene>
<feature type="region of interest" description="Disordered" evidence="1">
    <location>
        <begin position="49"/>
        <end position="91"/>
    </location>
</feature>